<evidence type="ECO:0000313" key="8">
    <source>
        <dbReference type="Proteomes" id="UP000886752"/>
    </source>
</evidence>
<comment type="cofactor">
    <cofactor evidence="1">
        <name>[4Fe-4S] cluster</name>
        <dbReference type="ChEBI" id="CHEBI:49883"/>
    </cofactor>
</comment>
<dbReference type="Pfam" id="PF04055">
    <property type="entry name" value="Radical_SAM"/>
    <property type="match status" value="1"/>
</dbReference>
<dbReference type="GO" id="GO:0046872">
    <property type="term" value="F:metal ion binding"/>
    <property type="evidence" value="ECO:0007669"/>
    <property type="project" value="UniProtKB-KW"/>
</dbReference>
<comment type="caution">
    <text evidence="7">The sequence shown here is derived from an EMBL/GenBank/DDBJ whole genome shotgun (WGS) entry which is preliminary data.</text>
</comment>
<evidence type="ECO:0000256" key="1">
    <source>
        <dbReference type="ARBA" id="ARBA00001966"/>
    </source>
</evidence>
<accession>A0A9D1PWD3</accession>
<keyword evidence="3" id="KW-0479">Metal-binding</keyword>
<keyword evidence="5" id="KW-0411">Iron-sulfur</keyword>
<organism evidence="7 8">
    <name type="scientific">Candidatus Desulfovibrio intestinipullorum</name>
    <dbReference type="NCBI Taxonomy" id="2838536"/>
    <lineage>
        <taxon>Bacteria</taxon>
        <taxon>Pseudomonadati</taxon>
        <taxon>Thermodesulfobacteriota</taxon>
        <taxon>Desulfovibrionia</taxon>
        <taxon>Desulfovibrionales</taxon>
        <taxon>Desulfovibrionaceae</taxon>
        <taxon>Desulfovibrio</taxon>
    </lineage>
</organism>
<dbReference type="Proteomes" id="UP000886752">
    <property type="component" value="Unassembled WGS sequence"/>
</dbReference>
<dbReference type="Gene3D" id="3.80.30.20">
    <property type="entry name" value="tm_1862 like domain"/>
    <property type="match status" value="1"/>
</dbReference>
<dbReference type="InterPro" id="IPR007197">
    <property type="entry name" value="rSAM"/>
</dbReference>
<dbReference type="GO" id="GO:0051536">
    <property type="term" value="F:iron-sulfur cluster binding"/>
    <property type="evidence" value="ECO:0007669"/>
    <property type="project" value="UniProtKB-KW"/>
</dbReference>
<evidence type="ECO:0000256" key="3">
    <source>
        <dbReference type="ARBA" id="ARBA00022723"/>
    </source>
</evidence>
<dbReference type="AlphaFoldDB" id="A0A9D1PWD3"/>
<evidence type="ECO:0000259" key="6">
    <source>
        <dbReference type="PROSITE" id="PS51918"/>
    </source>
</evidence>
<evidence type="ECO:0000313" key="7">
    <source>
        <dbReference type="EMBL" id="HIW00548.1"/>
    </source>
</evidence>
<dbReference type="SFLD" id="SFLDG01082">
    <property type="entry name" value="B12-binding_domain_containing"/>
    <property type="match status" value="1"/>
</dbReference>
<dbReference type="SFLD" id="SFLDG01095">
    <property type="entry name" value="Uncharacterised_Radical_SAM_Su"/>
    <property type="match status" value="1"/>
</dbReference>
<protein>
    <submittedName>
        <fullName evidence="7">Radical SAM protein</fullName>
    </submittedName>
</protein>
<dbReference type="CDD" id="cd01335">
    <property type="entry name" value="Radical_SAM"/>
    <property type="match status" value="1"/>
</dbReference>
<feature type="domain" description="Radical SAM core" evidence="6">
    <location>
        <begin position="13"/>
        <end position="243"/>
    </location>
</feature>
<reference evidence="7" key="2">
    <citation type="submission" date="2021-04" db="EMBL/GenBank/DDBJ databases">
        <authorList>
            <person name="Gilroy R."/>
        </authorList>
    </citation>
    <scope>NUCLEOTIDE SEQUENCE</scope>
    <source>
        <strain evidence="7">ChiHecec2B26-446</strain>
    </source>
</reference>
<dbReference type="PANTHER" id="PTHR43409:SF4">
    <property type="entry name" value="RADICAL SAM SUPERFAMILY PROTEIN"/>
    <property type="match status" value="1"/>
</dbReference>
<sequence>MSRHFTEPQMRPPQEAHSLLLYATQGCTYNKCAFCYVSRGYPFLSVSKEELASEVAQTKGRYPATTRIYLTGSNPFALPYERLAGYLAVLRQAYPHFERVSMQARIGDIEQKSDEELAELCRLGLSRVYVGTENGSDRVLSLMNKGQTAEEIVCQLQRLDRAGITYACFYILGMGGRGAGVESGRATAHLFNRVHPVFISTTGLTIFPGTPLADMVRNGTFTEASEREKLEELEVFLSELTTDTFYDGIHYLNPMNFRLAVRDRKAVDEALAEIREALATMSDEELELMVGRRFMNSL</sequence>
<evidence type="ECO:0000256" key="4">
    <source>
        <dbReference type="ARBA" id="ARBA00023004"/>
    </source>
</evidence>
<dbReference type="SMART" id="SM00729">
    <property type="entry name" value="Elp3"/>
    <property type="match status" value="1"/>
</dbReference>
<gene>
    <name evidence="7" type="ORF">H9894_05090</name>
</gene>
<keyword evidence="2" id="KW-0949">S-adenosyl-L-methionine</keyword>
<keyword evidence="4" id="KW-0408">Iron</keyword>
<dbReference type="SUPFAM" id="SSF102114">
    <property type="entry name" value="Radical SAM enzymes"/>
    <property type="match status" value="1"/>
</dbReference>
<dbReference type="InterPro" id="IPR051198">
    <property type="entry name" value="BchE-like"/>
</dbReference>
<dbReference type="SFLD" id="SFLDS00029">
    <property type="entry name" value="Radical_SAM"/>
    <property type="match status" value="1"/>
</dbReference>
<dbReference type="InterPro" id="IPR058240">
    <property type="entry name" value="rSAM_sf"/>
</dbReference>
<dbReference type="PANTHER" id="PTHR43409">
    <property type="entry name" value="ANAEROBIC MAGNESIUM-PROTOPORPHYRIN IX MONOMETHYL ESTER CYCLASE-RELATED"/>
    <property type="match status" value="1"/>
</dbReference>
<dbReference type="InterPro" id="IPR023404">
    <property type="entry name" value="rSAM_horseshoe"/>
</dbReference>
<proteinExistence type="predicted"/>
<dbReference type="InterPro" id="IPR006638">
    <property type="entry name" value="Elp3/MiaA/NifB-like_rSAM"/>
</dbReference>
<dbReference type="PROSITE" id="PS51918">
    <property type="entry name" value="RADICAL_SAM"/>
    <property type="match status" value="1"/>
</dbReference>
<dbReference type="EMBL" id="DXHV01000054">
    <property type="protein sequence ID" value="HIW00548.1"/>
    <property type="molecule type" value="Genomic_DNA"/>
</dbReference>
<name>A0A9D1PWD3_9BACT</name>
<evidence type="ECO:0000256" key="5">
    <source>
        <dbReference type="ARBA" id="ARBA00023014"/>
    </source>
</evidence>
<evidence type="ECO:0000256" key="2">
    <source>
        <dbReference type="ARBA" id="ARBA00022691"/>
    </source>
</evidence>
<reference evidence="7" key="1">
    <citation type="journal article" date="2021" name="PeerJ">
        <title>Extensive microbial diversity within the chicken gut microbiome revealed by metagenomics and culture.</title>
        <authorList>
            <person name="Gilroy R."/>
            <person name="Ravi A."/>
            <person name="Getino M."/>
            <person name="Pursley I."/>
            <person name="Horton D.L."/>
            <person name="Alikhan N.F."/>
            <person name="Baker D."/>
            <person name="Gharbi K."/>
            <person name="Hall N."/>
            <person name="Watson M."/>
            <person name="Adriaenssens E.M."/>
            <person name="Foster-Nyarko E."/>
            <person name="Jarju S."/>
            <person name="Secka A."/>
            <person name="Antonio M."/>
            <person name="Oren A."/>
            <person name="Chaudhuri R.R."/>
            <person name="La Ragione R."/>
            <person name="Hildebrand F."/>
            <person name="Pallen M.J."/>
        </authorList>
    </citation>
    <scope>NUCLEOTIDE SEQUENCE</scope>
    <source>
        <strain evidence="7">ChiHecec2B26-446</strain>
    </source>
</reference>
<dbReference type="PROSITE" id="PS51257">
    <property type="entry name" value="PROKAR_LIPOPROTEIN"/>
    <property type="match status" value="1"/>
</dbReference>
<dbReference type="GO" id="GO:0003824">
    <property type="term" value="F:catalytic activity"/>
    <property type="evidence" value="ECO:0007669"/>
    <property type="project" value="InterPro"/>
</dbReference>